<comment type="caution">
    <text evidence="1">The sequence shown here is derived from an EMBL/GenBank/DDBJ whole genome shotgun (WGS) entry which is preliminary data.</text>
</comment>
<accession>A0ABW4AR23</accession>
<gene>
    <name evidence="1" type="ORF">ACFQ5G_48145</name>
</gene>
<sequence length="136" mass="14220">MSGAATSPLTIVSITPLMDDGPALRVVGTRIRVIPDMLPANAEVGWFEYLMGFPPTESFAVGAVTPEGFVVRATNGDDDMSVEVQIGYEVVAAGVSNRTGVEVAYEYDGVRKRVVIPSLLTVCAPATAACTAQTPS</sequence>
<keyword evidence="2" id="KW-1185">Reference proteome</keyword>
<evidence type="ECO:0000313" key="2">
    <source>
        <dbReference type="Proteomes" id="UP001597183"/>
    </source>
</evidence>
<dbReference type="RefSeq" id="WP_317796892.1">
    <property type="nucleotide sequence ID" value="NZ_AP028461.1"/>
</dbReference>
<evidence type="ECO:0000313" key="1">
    <source>
        <dbReference type="EMBL" id="MFD1373150.1"/>
    </source>
</evidence>
<proteinExistence type="predicted"/>
<name>A0ABW4AR23_9ACTN</name>
<protein>
    <submittedName>
        <fullName evidence="1">Uncharacterized protein</fullName>
    </submittedName>
</protein>
<reference evidence="2" key="1">
    <citation type="journal article" date="2019" name="Int. J. Syst. Evol. Microbiol.">
        <title>The Global Catalogue of Microorganisms (GCM) 10K type strain sequencing project: providing services to taxonomists for standard genome sequencing and annotation.</title>
        <authorList>
            <consortium name="The Broad Institute Genomics Platform"/>
            <consortium name="The Broad Institute Genome Sequencing Center for Infectious Disease"/>
            <person name="Wu L."/>
            <person name="Ma J."/>
        </authorList>
    </citation>
    <scope>NUCLEOTIDE SEQUENCE [LARGE SCALE GENOMIC DNA]</scope>
    <source>
        <strain evidence="2">CCM 7526</strain>
    </source>
</reference>
<dbReference type="Proteomes" id="UP001597183">
    <property type="component" value="Unassembled WGS sequence"/>
</dbReference>
<organism evidence="1 2">
    <name type="scientific">Actinoplanes sichuanensis</name>
    <dbReference type="NCBI Taxonomy" id="512349"/>
    <lineage>
        <taxon>Bacteria</taxon>
        <taxon>Bacillati</taxon>
        <taxon>Actinomycetota</taxon>
        <taxon>Actinomycetes</taxon>
        <taxon>Micromonosporales</taxon>
        <taxon>Micromonosporaceae</taxon>
        <taxon>Actinoplanes</taxon>
    </lineage>
</organism>
<dbReference type="EMBL" id="JBHTMK010000064">
    <property type="protein sequence ID" value="MFD1373150.1"/>
    <property type="molecule type" value="Genomic_DNA"/>
</dbReference>